<sequence length="644" mass="69088">MLMPMVLRFFAVISVFLLLSCGGDDEPENQMTTSVTVAFLAQETTGSEALGNNLPSVSVRGTVASEVSVSVLLTNTGTATLGEDFSFASPTVISIPIGNYDGTALTAIPLPGLSILDDTVQEGFETIIFSLDNPTEGVNLGDVATTTYTINDDETVQVGFSQAMASDRENVGGNLPTLFVTGTLSEDKTITLTAVDSGDATLGQDYNVASPLVVTIPAGTYDGTTATALTIPALAIIDDTVPEESESFELTLSDPSNGLLLNELDRTMYTIEGVAPCENGRANGFPCNGFDLLARMEHSTFSSTQGNDIWGWTDTATGHEYALVALNNGTAFVDITADDPVYLGKLPSATGSSVWRDVKIYGNHAYIVSEASGHGMQVFDLTRLRNVANPPTDFTQDARYTDIGNAHNVVINEQNGFAYPVGTARNDTFNGGVHFVDIQNPTSPTAAGGYGDNGYTHDAQVVNYEGPDADYTGREIFIGANEDQIAIVDITDKANPTEIATITYGNLGYTHQGWFTEDQRFFLLGDELDEIDFGFNSRTLVFDLQDLDNPVLHTTYLGPTAAIDHNGYVHGDEFFLANYTAGVRVLDLSDIEGGNLTEIGFFDTFPDNDVASFNGVWSVYPYFESGKIIVNDSDTGFFIIQKSQ</sequence>
<dbReference type="Proteomes" id="UP000050280">
    <property type="component" value="Unassembled WGS sequence"/>
</dbReference>
<dbReference type="Pfam" id="PF03160">
    <property type="entry name" value="Calx-beta"/>
    <property type="match status" value="1"/>
</dbReference>
<comment type="caution">
    <text evidence="6">The sequence shown here is derived from an EMBL/GenBank/DDBJ whole genome shotgun (WGS) entry which is preliminary data.</text>
</comment>
<feature type="chain" id="PRO_5006134767" description="Calx-beta domain-containing protein" evidence="4">
    <location>
        <begin position="20"/>
        <end position="644"/>
    </location>
</feature>
<accession>A0A0P7ACY9</accession>
<dbReference type="Pfam" id="PF08309">
    <property type="entry name" value="LVIVD"/>
    <property type="match status" value="3"/>
</dbReference>
<dbReference type="PANTHER" id="PTHR38787">
    <property type="entry name" value="REGULATORY P DOMAIN-CONTAINING PROTEIN"/>
    <property type="match status" value="1"/>
</dbReference>
<dbReference type="GO" id="GO:0016020">
    <property type="term" value="C:membrane"/>
    <property type="evidence" value="ECO:0007669"/>
    <property type="project" value="InterPro"/>
</dbReference>
<dbReference type="InterPro" id="IPR027589">
    <property type="entry name" value="Choice_anch_B"/>
</dbReference>
<feature type="domain" description="Calx-beta" evidence="5">
    <location>
        <begin position="152"/>
        <end position="258"/>
    </location>
</feature>
<name>A0A0P7ACY9_9FLAO</name>
<dbReference type="GO" id="GO:0007154">
    <property type="term" value="P:cell communication"/>
    <property type="evidence" value="ECO:0007669"/>
    <property type="project" value="InterPro"/>
</dbReference>
<dbReference type="InterPro" id="IPR013211">
    <property type="entry name" value="LVIVD"/>
</dbReference>
<feature type="signal peptide" evidence="4">
    <location>
        <begin position="1"/>
        <end position="19"/>
    </location>
</feature>
<evidence type="ECO:0000256" key="2">
    <source>
        <dbReference type="ARBA" id="ARBA00022737"/>
    </source>
</evidence>
<keyword evidence="7" id="KW-1185">Reference proteome</keyword>
<evidence type="ECO:0000313" key="7">
    <source>
        <dbReference type="Proteomes" id="UP000050280"/>
    </source>
</evidence>
<dbReference type="OrthoDB" id="9815940at2"/>
<dbReference type="AlphaFoldDB" id="A0A0P7ACY9"/>
<dbReference type="GO" id="GO:0005576">
    <property type="term" value="C:extracellular region"/>
    <property type="evidence" value="ECO:0007669"/>
    <property type="project" value="TreeGrafter"/>
</dbReference>
<keyword evidence="1 4" id="KW-0732">Signal</keyword>
<dbReference type="PATRIC" id="fig|1300341.3.peg.3185"/>
<reference evidence="6 7" key="1">
    <citation type="submission" date="2015-09" db="EMBL/GenBank/DDBJ databases">
        <title>Genome sequence of the marine flavobacterium Croceitalea dokdonensis DOKDO 023 that contains proton- and sodium-pumping rhodopsins.</title>
        <authorList>
            <person name="Kwon S.-K."/>
            <person name="Lee H.K."/>
            <person name="Kwak M.-J."/>
            <person name="Kim J.F."/>
        </authorList>
    </citation>
    <scope>NUCLEOTIDE SEQUENCE [LARGE SCALE GENOMIC DNA]</scope>
    <source>
        <strain evidence="6 7">DOKDO 023</strain>
    </source>
</reference>
<dbReference type="InterPro" id="IPR038081">
    <property type="entry name" value="CalX-like_sf"/>
</dbReference>
<protein>
    <recommendedName>
        <fullName evidence="5">Calx-beta domain-containing protein</fullName>
    </recommendedName>
</protein>
<dbReference type="EMBL" id="LDJX01000006">
    <property type="protein sequence ID" value="KPM31054.1"/>
    <property type="molecule type" value="Genomic_DNA"/>
</dbReference>
<evidence type="ECO:0000259" key="5">
    <source>
        <dbReference type="Pfam" id="PF03160"/>
    </source>
</evidence>
<evidence type="ECO:0000256" key="1">
    <source>
        <dbReference type="ARBA" id="ARBA00022729"/>
    </source>
</evidence>
<dbReference type="PANTHER" id="PTHR38787:SF3">
    <property type="entry name" value="REGULATORY P DOMAIN-CONTAINING PROTEIN"/>
    <property type="match status" value="1"/>
</dbReference>
<dbReference type="Gene3D" id="2.60.40.2030">
    <property type="match status" value="2"/>
</dbReference>
<evidence type="ECO:0000256" key="4">
    <source>
        <dbReference type="SAM" id="SignalP"/>
    </source>
</evidence>
<keyword evidence="2" id="KW-0677">Repeat</keyword>
<evidence type="ECO:0000313" key="6">
    <source>
        <dbReference type="EMBL" id="KPM31054.1"/>
    </source>
</evidence>
<dbReference type="NCBIfam" id="TIGR04312">
    <property type="entry name" value="choice_anch_B"/>
    <property type="match status" value="1"/>
</dbReference>
<dbReference type="SUPFAM" id="SSF141072">
    <property type="entry name" value="CalX-like"/>
    <property type="match status" value="2"/>
</dbReference>
<dbReference type="STRING" id="1300341.I595_3033"/>
<gene>
    <name evidence="6" type="ORF">I595_3033</name>
</gene>
<dbReference type="InterPro" id="IPR003644">
    <property type="entry name" value="Calx_beta"/>
</dbReference>
<keyword evidence="3" id="KW-0106">Calcium</keyword>
<proteinExistence type="predicted"/>
<evidence type="ECO:0000256" key="3">
    <source>
        <dbReference type="ARBA" id="ARBA00022837"/>
    </source>
</evidence>
<organism evidence="6 7">
    <name type="scientific">Croceitalea dokdonensis DOKDO 023</name>
    <dbReference type="NCBI Taxonomy" id="1300341"/>
    <lineage>
        <taxon>Bacteria</taxon>
        <taxon>Pseudomonadati</taxon>
        <taxon>Bacteroidota</taxon>
        <taxon>Flavobacteriia</taxon>
        <taxon>Flavobacteriales</taxon>
        <taxon>Flavobacteriaceae</taxon>
        <taxon>Croceitalea</taxon>
    </lineage>
</organism>